<dbReference type="PROSITE" id="PS00108">
    <property type="entry name" value="PROTEIN_KINASE_ST"/>
    <property type="match status" value="1"/>
</dbReference>
<dbReference type="SUPFAM" id="SSF56112">
    <property type="entry name" value="Protein kinase-like (PK-like)"/>
    <property type="match status" value="1"/>
</dbReference>
<dbReference type="InterPro" id="IPR000719">
    <property type="entry name" value="Prot_kinase_dom"/>
</dbReference>
<dbReference type="InterPro" id="IPR006016">
    <property type="entry name" value="UspA"/>
</dbReference>
<keyword evidence="9" id="KW-1185">Reference proteome</keyword>
<evidence type="ECO:0000256" key="6">
    <source>
        <dbReference type="SAM" id="MobiDB-lite"/>
    </source>
</evidence>
<keyword evidence="5" id="KW-0067">ATP-binding</keyword>
<dbReference type="SMART" id="SM00220">
    <property type="entry name" value="S_TKc"/>
    <property type="match status" value="1"/>
</dbReference>
<dbReference type="EMBL" id="WHWC01000005">
    <property type="protein sequence ID" value="KAG8381782.1"/>
    <property type="molecule type" value="Genomic_DNA"/>
</dbReference>
<feature type="region of interest" description="Disordered" evidence="6">
    <location>
        <begin position="156"/>
        <end position="200"/>
    </location>
</feature>
<dbReference type="InterPro" id="IPR051348">
    <property type="entry name" value="U-box_ubiquitin_ligases"/>
</dbReference>
<dbReference type="PANTHER" id="PTHR45647:SF93">
    <property type="entry name" value="KINASE WITH ADENINE NUCLEOTIDE ALPHA HYDROLASES-LIKE DOMAIN-CONTAINING PROTEIN"/>
    <property type="match status" value="1"/>
</dbReference>
<dbReference type="Gene3D" id="1.10.510.10">
    <property type="entry name" value="Transferase(Phosphotransferase) domain 1"/>
    <property type="match status" value="1"/>
</dbReference>
<dbReference type="Gene3D" id="3.30.200.20">
    <property type="entry name" value="Phosphorylase Kinase, domain 1"/>
    <property type="match status" value="1"/>
</dbReference>
<keyword evidence="3" id="KW-0547">Nucleotide-binding</keyword>
<keyword evidence="4" id="KW-0833">Ubl conjugation pathway</keyword>
<dbReference type="Pfam" id="PF07714">
    <property type="entry name" value="PK_Tyr_Ser-Thr"/>
    <property type="match status" value="1"/>
</dbReference>
<evidence type="ECO:0000256" key="1">
    <source>
        <dbReference type="ARBA" id="ARBA00000900"/>
    </source>
</evidence>
<feature type="compositionally biased region" description="Low complexity" evidence="6">
    <location>
        <begin position="164"/>
        <end position="177"/>
    </location>
</feature>
<dbReference type="Gene3D" id="3.40.50.620">
    <property type="entry name" value="HUPs"/>
    <property type="match status" value="1"/>
</dbReference>
<feature type="region of interest" description="Disordered" evidence="6">
    <location>
        <begin position="371"/>
        <end position="390"/>
    </location>
</feature>
<evidence type="ECO:0000313" key="8">
    <source>
        <dbReference type="EMBL" id="KAG8381782.1"/>
    </source>
</evidence>
<dbReference type="GO" id="GO:0005524">
    <property type="term" value="F:ATP binding"/>
    <property type="evidence" value="ECO:0007669"/>
    <property type="project" value="UniProtKB-KW"/>
</dbReference>
<comment type="catalytic activity">
    <reaction evidence="1">
        <text>S-ubiquitinyl-[E2 ubiquitin-conjugating enzyme]-L-cysteine + [acceptor protein]-L-lysine = [E2 ubiquitin-conjugating enzyme]-L-cysteine + N(6)-ubiquitinyl-[acceptor protein]-L-lysine.</text>
        <dbReference type="EC" id="2.3.2.27"/>
    </reaction>
</comment>
<proteinExistence type="predicted"/>
<evidence type="ECO:0000256" key="5">
    <source>
        <dbReference type="ARBA" id="ARBA00022840"/>
    </source>
</evidence>
<dbReference type="SUPFAM" id="SSF52402">
    <property type="entry name" value="Adenine nucleotide alpha hydrolases-like"/>
    <property type="match status" value="1"/>
</dbReference>
<evidence type="ECO:0000259" key="7">
    <source>
        <dbReference type="PROSITE" id="PS50011"/>
    </source>
</evidence>
<dbReference type="CDD" id="cd01989">
    <property type="entry name" value="USP_STK_Ubox_N"/>
    <property type="match status" value="1"/>
</dbReference>
<sequence length="704" mass="79563">MRMASHNQNPVVVAIDKDKNSSSAVKWAIENLVTTNTTLILVHFKNKNFNNYSSQGGFSETYDESNEDVFTHPRAYCARKKVIMQEVVLEGTDVHNTLLDYINNHHVTNIVLGASSRNPITRKFWSLDVPTMINRGAPDFCSVYVISRGRTQSVRPAARQALASSTPPRFPSPLSSPRASDNGCRAPHVKEDRKSTASSHMIKPEKTVTDGSMDHRHNEIANRWSKTSFGDNPEVSSRHFSSSYNSTDTDLSDPFETGSMDITQVNIPNGSKYMGETTNHERTHSYLSSSSNELQRLKLEVKQTMNMYNSACKQAISAQHQVDELHQMKQDEVNRVEHARLAEEAANALIEVEKAKCRAAIEAAEKAQKIAERETQRRKHAEQKAKREAEEKNRALDILSKNDIRYRKYTIDEIEAATNKFSRSMKIGEGGYGPVYKGKLDHTRVAIKVLRSDAAQGRKQFQQEVEVLSFMRHPNMVLLMGACPEYGCLVYEYMNNGSLEDRLFRKGNTPPIPWGIRFKLASDIATGLLFLHQAKSEPLVHRDLKPGNILLDRHYTCKISDVGLARLVPPSIVDSVTQYHMTNAAGTFCYIDPEYQQTGKLGTKSDIYSLGVMLLQIITARPPMGLTHHVEKAIETGTFGDLLDPTVPDWPVEEAIEYARLALKCTELRKRDRPDLCKDILPELNRLKEFGMEHELRHRNSSHR</sequence>
<gene>
    <name evidence="8" type="ORF">BUALT_Bualt05G0008400</name>
</gene>
<dbReference type="AlphaFoldDB" id="A0AAV6XP19"/>
<dbReference type="PANTHER" id="PTHR45647">
    <property type="entry name" value="OS02G0152300 PROTEIN"/>
    <property type="match status" value="1"/>
</dbReference>
<evidence type="ECO:0000256" key="4">
    <source>
        <dbReference type="ARBA" id="ARBA00022786"/>
    </source>
</evidence>
<dbReference type="Pfam" id="PF00582">
    <property type="entry name" value="Usp"/>
    <property type="match status" value="1"/>
</dbReference>
<dbReference type="EC" id="2.3.2.27" evidence="2"/>
<reference evidence="8" key="1">
    <citation type="submission" date="2019-10" db="EMBL/GenBank/DDBJ databases">
        <authorList>
            <person name="Zhang R."/>
            <person name="Pan Y."/>
            <person name="Wang J."/>
            <person name="Ma R."/>
            <person name="Yu S."/>
        </authorList>
    </citation>
    <scope>NUCLEOTIDE SEQUENCE</scope>
    <source>
        <strain evidence="8">LA-IB0</strain>
        <tissue evidence="8">Leaf</tissue>
    </source>
</reference>
<name>A0AAV6XP19_9LAMI</name>
<dbReference type="FunFam" id="3.30.200.20:FF:000162">
    <property type="entry name" value="Adenine nucleotide alpha hydrolase-like domain kinase"/>
    <property type="match status" value="1"/>
</dbReference>
<dbReference type="GO" id="GO:0061630">
    <property type="term" value="F:ubiquitin protein ligase activity"/>
    <property type="evidence" value="ECO:0007669"/>
    <property type="project" value="UniProtKB-EC"/>
</dbReference>
<dbReference type="InterPro" id="IPR008271">
    <property type="entry name" value="Ser/Thr_kinase_AS"/>
</dbReference>
<dbReference type="InterPro" id="IPR001245">
    <property type="entry name" value="Ser-Thr/Tyr_kinase_cat_dom"/>
</dbReference>
<dbReference type="InterPro" id="IPR011009">
    <property type="entry name" value="Kinase-like_dom_sf"/>
</dbReference>
<evidence type="ECO:0000256" key="2">
    <source>
        <dbReference type="ARBA" id="ARBA00012483"/>
    </source>
</evidence>
<feature type="compositionally biased region" description="Polar residues" evidence="6">
    <location>
        <begin position="225"/>
        <end position="249"/>
    </location>
</feature>
<evidence type="ECO:0000256" key="3">
    <source>
        <dbReference type="ARBA" id="ARBA00022741"/>
    </source>
</evidence>
<comment type="caution">
    <text evidence="8">The sequence shown here is derived from an EMBL/GenBank/DDBJ whole genome shotgun (WGS) entry which is preliminary data.</text>
</comment>
<accession>A0AAV6XP19</accession>
<evidence type="ECO:0000313" key="9">
    <source>
        <dbReference type="Proteomes" id="UP000826271"/>
    </source>
</evidence>
<dbReference type="InterPro" id="IPR014729">
    <property type="entry name" value="Rossmann-like_a/b/a_fold"/>
</dbReference>
<protein>
    <recommendedName>
        <fullName evidence="2">RING-type E3 ubiquitin transferase</fullName>
        <ecNumber evidence="2">2.3.2.27</ecNumber>
    </recommendedName>
</protein>
<dbReference type="PROSITE" id="PS50011">
    <property type="entry name" value="PROTEIN_KINASE_DOM"/>
    <property type="match status" value="1"/>
</dbReference>
<organism evidence="8 9">
    <name type="scientific">Buddleja alternifolia</name>
    <dbReference type="NCBI Taxonomy" id="168488"/>
    <lineage>
        <taxon>Eukaryota</taxon>
        <taxon>Viridiplantae</taxon>
        <taxon>Streptophyta</taxon>
        <taxon>Embryophyta</taxon>
        <taxon>Tracheophyta</taxon>
        <taxon>Spermatophyta</taxon>
        <taxon>Magnoliopsida</taxon>
        <taxon>eudicotyledons</taxon>
        <taxon>Gunneridae</taxon>
        <taxon>Pentapetalae</taxon>
        <taxon>asterids</taxon>
        <taxon>lamiids</taxon>
        <taxon>Lamiales</taxon>
        <taxon>Scrophulariaceae</taxon>
        <taxon>Buddlejeae</taxon>
        <taxon>Buddleja</taxon>
    </lineage>
</organism>
<dbReference type="Proteomes" id="UP000826271">
    <property type="component" value="Unassembled WGS sequence"/>
</dbReference>
<dbReference type="GO" id="GO:0004672">
    <property type="term" value="F:protein kinase activity"/>
    <property type="evidence" value="ECO:0007669"/>
    <property type="project" value="InterPro"/>
</dbReference>
<feature type="domain" description="Protein kinase" evidence="7">
    <location>
        <begin position="421"/>
        <end position="684"/>
    </location>
</feature>
<feature type="region of interest" description="Disordered" evidence="6">
    <location>
        <begin position="225"/>
        <end position="256"/>
    </location>
</feature>
<dbReference type="CDD" id="cd14066">
    <property type="entry name" value="STKc_IRAK"/>
    <property type="match status" value="1"/>
</dbReference>